<accession>A0A5J4PD69</accession>
<dbReference type="SUPFAM" id="SSF56935">
    <property type="entry name" value="Porins"/>
    <property type="match status" value="1"/>
</dbReference>
<proteinExistence type="predicted"/>
<keyword evidence="1" id="KW-0675">Receptor</keyword>
<organism evidence="1">
    <name type="scientific">termite gut metagenome</name>
    <dbReference type="NCBI Taxonomy" id="433724"/>
    <lineage>
        <taxon>unclassified sequences</taxon>
        <taxon>metagenomes</taxon>
        <taxon>organismal metagenomes</taxon>
    </lineage>
</organism>
<sequence>ANMLKPELSYSGTYTFQVPSGLPSTLDAVGYMTLRNERNMHNLNGGSLMFGQDQFDAYANGTKQSTDWYPLVFSSYAPETMHNLSATGGNDRTTYYVGLGYLYQEGFFKSHDLSYSKYNIRSNITTKITNRLTFDLNLSSVMDEQDRPYQDSWWVIRGFWRQGPHIPAYADPEQTMLYHGLIEGDNPMAFMDSDVVGYKKYNKKWINSAASLKYEIPGIKGLFA</sequence>
<gene>
    <name evidence="1" type="ORF">EZS27_041756</name>
</gene>
<feature type="non-terminal residue" evidence="1">
    <location>
        <position position="1"/>
    </location>
</feature>
<comment type="caution">
    <text evidence="1">The sequence shown here is derived from an EMBL/GenBank/DDBJ whole genome shotgun (WGS) entry which is preliminary data.</text>
</comment>
<feature type="non-terminal residue" evidence="1">
    <location>
        <position position="224"/>
    </location>
</feature>
<evidence type="ECO:0000313" key="1">
    <source>
        <dbReference type="EMBL" id="KAA6306584.1"/>
    </source>
</evidence>
<reference evidence="1" key="1">
    <citation type="submission" date="2019-03" db="EMBL/GenBank/DDBJ databases">
        <title>Single cell metagenomics reveals metabolic interactions within the superorganism composed of flagellate Streblomastix strix and complex community of Bacteroidetes bacteria on its surface.</title>
        <authorList>
            <person name="Treitli S.C."/>
            <person name="Kolisko M."/>
            <person name="Husnik F."/>
            <person name="Keeling P."/>
            <person name="Hampl V."/>
        </authorList>
    </citation>
    <scope>NUCLEOTIDE SEQUENCE</scope>
    <source>
        <strain evidence="1">STM</strain>
    </source>
</reference>
<dbReference type="AlphaFoldDB" id="A0A5J4PD69"/>
<name>A0A5J4PD69_9ZZZZ</name>
<dbReference type="EMBL" id="SNRY01009798">
    <property type="protein sequence ID" value="KAA6306584.1"/>
    <property type="molecule type" value="Genomic_DNA"/>
</dbReference>
<protein>
    <submittedName>
        <fullName evidence="1">TonB-dependent receptor SusC</fullName>
    </submittedName>
</protein>